<proteinExistence type="predicted"/>
<gene>
    <name evidence="2" type="ORF">CGW93_00850</name>
</gene>
<keyword evidence="1" id="KW-1133">Transmembrane helix</keyword>
<evidence type="ECO:0000313" key="2">
    <source>
        <dbReference type="EMBL" id="OYV03444.1"/>
    </source>
</evidence>
<organism evidence="2 3">
    <name type="scientific">candidate division WOR-3 bacterium 4484_18</name>
    <dbReference type="NCBI Taxonomy" id="2020626"/>
    <lineage>
        <taxon>Bacteria</taxon>
        <taxon>Bacteria division WOR-3</taxon>
    </lineage>
</organism>
<feature type="transmembrane region" description="Helical" evidence="1">
    <location>
        <begin position="41"/>
        <end position="62"/>
    </location>
</feature>
<dbReference type="EMBL" id="NMUJ01000006">
    <property type="protein sequence ID" value="OYV03444.1"/>
    <property type="molecule type" value="Genomic_DNA"/>
</dbReference>
<accession>A0A257LUZ6</accession>
<comment type="caution">
    <text evidence="2">The sequence shown here is derived from an EMBL/GenBank/DDBJ whole genome shotgun (WGS) entry which is preliminary data.</text>
</comment>
<dbReference type="Proteomes" id="UP000216312">
    <property type="component" value="Unassembled WGS sequence"/>
</dbReference>
<feature type="transmembrane region" description="Helical" evidence="1">
    <location>
        <begin position="6"/>
        <end position="29"/>
    </location>
</feature>
<keyword evidence="1" id="KW-0472">Membrane</keyword>
<reference evidence="3" key="1">
    <citation type="submission" date="2017-07" db="EMBL/GenBank/DDBJ databases">
        <title>Novel pathways for hydrocarbon cycling and metabolic interdependencies in hydrothermal sediment communities.</title>
        <authorList>
            <person name="Dombrowski N."/>
            <person name="Seitz K."/>
            <person name="Teske A."/>
            <person name="Baker B."/>
        </authorList>
    </citation>
    <scope>NUCLEOTIDE SEQUENCE [LARGE SCALE GENOMIC DNA]</scope>
</reference>
<name>A0A257LUZ6_UNCW3</name>
<feature type="transmembrane region" description="Helical" evidence="1">
    <location>
        <begin position="74"/>
        <end position="97"/>
    </location>
</feature>
<evidence type="ECO:0000313" key="3">
    <source>
        <dbReference type="Proteomes" id="UP000216312"/>
    </source>
</evidence>
<dbReference type="AlphaFoldDB" id="A0A257LUZ6"/>
<evidence type="ECO:0000256" key="1">
    <source>
        <dbReference type="SAM" id="Phobius"/>
    </source>
</evidence>
<keyword evidence="1" id="KW-0812">Transmembrane</keyword>
<sequence length="178" mass="21427">MWRRIVAVIGVGIIPVMVQYPVVWWYVLAMMTVVGFIDRRFGKYMLSTGVAAGMIILLIYGWGEGRLMLMENRAVLVVLYTWYMAGMIVLVANSFTYTEKLRWLTRMGRGWQWVVMWDWATRVFYKIKLAHRIWRRVPLWFYRVPRVMEQLAYMMAKELERGEDRLLILKWRTEDEQT</sequence>
<protein>
    <submittedName>
        <fullName evidence="2">Uncharacterized protein</fullName>
    </submittedName>
</protein>